<dbReference type="PROSITE" id="PS51608">
    <property type="entry name" value="SAM_MT_UBIE"/>
    <property type="match status" value="1"/>
</dbReference>
<dbReference type="Pfam" id="PF01209">
    <property type="entry name" value="Ubie_methyltran"/>
    <property type="match status" value="1"/>
</dbReference>
<dbReference type="AlphaFoldDB" id="A0A1H6MPN6"/>
<dbReference type="STRING" id="1159016.SAMN02927937_02677"/>
<evidence type="ECO:0000313" key="2">
    <source>
        <dbReference type="EMBL" id="SEI00525.1"/>
    </source>
</evidence>
<gene>
    <name evidence="2" type="ORF">SAMN02927937_02677</name>
</gene>
<dbReference type="InterPro" id="IPR029063">
    <property type="entry name" value="SAM-dependent_MTases_sf"/>
</dbReference>
<dbReference type="OrthoDB" id="9795634at2"/>
<sequence length="236" mass="27232">MIKNIYEPEYVKQLFNQMSGSYERVNYITSFGFSIRWRRQFLNKLGSSDQNLNVIDIMSGLGENWVHLKNNFQNANFSVLDFSEQMIIKSTPKAQKVFGDKVQIICANVLQNNLPANHYDFVSCAFGLKTFNEEQFNMLAKELNRILKPGGKFTFVEVSKPGNKLLSSLYGFYVGKIIPVFGKIFLGNPQDYKMLWIYTNHFKNSKRIKHIFENNGLKVEYSDYFFGCASGIQGTK</sequence>
<reference evidence="2 3" key="1">
    <citation type="submission" date="2016-10" db="EMBL/GenBank/DDBJ databases">
        <authorList>
            <person name="de Groot N.N."/>
        </authorList>
    </citation>
    <scope>NUCLEOTIDE SEQUENCE [LARGE SCALE GENOMIC DNA]</scope>
    <source>
        <strain evidence="2 3">CGMCC 1.10825</strain>
    </source>
</reference>
<keyword evidence="2" id="KW-0489">Methyltransferase</keyword>
<dbReference type="Gene3D" id="3.40.50.150">
    <property type="entry name" value="Vaccinia Virus protein VP39"/>
    <property type="match status" value="1"/>
</dbReference>
<evidence type="ECO:0000256" key="1">
    <source>
        <dbReference type="ARBA" id="ARBA00022428"/>
    </source>
</evidence>
<dbReference type="GO" id="GO:0008168">
    <property type="term" value="F:methyltransferase activity"/>
    <property type="evidence" value="ECO:0007669"/>
    <property type="project" value="UniProtKB-KW"/>
</dbReference>
<name>A0A1H6MPN6_9FLAO</name>
<keyword evidence="1" id="KW-0474">Menaquinone biosynthesis</keyword>
<dbReference type="EMBL" id="FNXE01000055">
    <property type="protein sequence ID" value="SEI00525.1"/>
    <property type="molecule type" value="Genomic_DNA"/>
</dbReference>
<dbReference type="RefSeq" id="WP_091102204.1">
    <property type="nucleotide sequence ID" value="NZ_FNXE01000055.1"/>
</dbReference>
<dbReference type="GO" id="GO:0032259">
    <property type="term" value="P:methylation"/>
    <property type="evidence" value="ECO:0007669"/>
    <property type="project" value="UniProtKB-KW"/>
</dbReference>
<keyword evidence="3" id="KW-1185">Reference proteome</keyword>
<proteinExistence type="predicted"/>
<organism evidence="2 3">
    <name type="scientific">Paenimyroides marinum</name>
    <dbReference type="NCBI Taxonomy" id="1159016"/>
    <lineage>
        <taxon>Bacteria</taxon>
        <taxon>Pseudomonadati</taxon>
        <taxon>Bacteroidota</taxon>
        <taxon>Flavobacteriia</taxon>
        <taxon>Flavobacteriales</taxon>
        <taxon>Flavobacteriaceae</taxon>
        <taxon>Paenimyroides</taxon>
    </lineage>
</organism>
<protein>
    <submittedName>
        <fullName evidence="2">Demethylmenaquinone methyltransferase / 2-methoxy-6-polyprenyl-1,4-benzoquinol methylase</fullName>
    </submittedName>
</protein>
<dbReference type="SUPFAM" id="SSF53335">
    <property type="entry name" value="S-adenosyl-L-methionine-dependent methyltransferases"/>
    <property type="match status" value="1"/>
</dbReference>
<evidence type="ECO:0000313" key="3">
    <source>
        <dbReference type="Proteomes" id="UP000199634"/>
    </source>
</evidence>
<keyword evidence="2" id="KW-0808">Transferase</keyword>
<dbReference type="GO" id="GO:0009234">
    <property type="term" value="P:menaquinone biosynthetic process"/>
    <property type="evidence" value="ECO:0007669"/>
    <property type="project" value="UniProtKB-KW"/>
</dbReference>
<dbReference type="InterPro" id="IPR004033">
    <property type="entry name" value="UbiE/COQ5_MeTrFase"/>
</dbReference>
<dbReference type="Proteomes" id="UP000199634">
    <property type="component" value="Unassembled WGS sequence"/>
</dbReference>
<accession>A0A1H6MPN6</accession>
<dbReference type="CDD" id="cd02440">
    <property type="entry name" value="AdoMet_MTases"/>
    <property type="match status" value="1"/>
</dbReference>